<dbReference type="Gene3D" id="3.10.450.50">
    <property type="match status" value="1"/>
</dbReference>
<dbReference type="InterPro" id="IPR032710">
    <property type="entry name" value="NTF2-like_dom_sf"/>
</dbReference>
<name>A0A6P1YKK1_9HYPH</name>
<evidence type="ECO:0000313" key="3">
    <source>
        <dbReference type="Proteomes" id="UP000464751"/>
    </source>
</evidence>
<dbReference type="InterPro" id="IPR027843">
    <property type="entry name" value="DUF4440"/>
</dbReference>
<organism evidence="2 3">
    <name type="scientific">Ancylobacter pratisalsi</name>
    <dbReference type="NCBI Taxonomy" id="1745854"/>
    <lineage>
        <taxon>Bacteria</taxon>
        <taxon>Pseudomonadati</taxon>
        <taxon>Pseudomonadota</taxon>
        <taxon>Alphaproteobacteria</taxon>
        <taxon>Hyphomicrobiales</taxon>
        <taxon>Xanthobacteraceae</taxon>
        <taxon>Ancylobacter</taxon>
    </lineage>
</organism>
<accession>A0A6P1YKK1</accession>
<evidence type="ECO:0000259" key="1">
    <source>
        <dbReference type="Pfam" id="PF14534"/>
    </source>
</evidence>
<dbReference type="EMBL" id="CP048630">
    <property type="protein sequence ID" value="QIB33236.1"/>
    <property type="molecule type" value="Genomic_DNA"/>
</dbReference>
<dbReference type="RefSeq" id="WP_163074333.1">
    <property type="nucleotide sequence ID" value="NZ_CP048630.1"/>
</dbReference>
<gene>
    <name evidence="2" type="ORF">G3A50_05570</name>
</gene>
<dbReference type="SUPFAM" id="SSF54427">
    <property type="entry name" value="NTF2-like"/>
    <property type="match status" value="1"/>
</dbReference>
<evidence type="ECO:0000313" key="2">
    <source>
        <dbReference type="EMBL" id="QIB33236.1"/>
    </source>
</evidence>
<dbReference type="KEGG" id="apra:G3A50_05570"/>
<dbReference type="Proteomes" id="UP000464751">
    <property type="component" value="Chromosome"/>
</dbReference>
<dbReference type="Pfam" id="PF14534">
    <property type="entry name" value="DUF4440"/>
    <property type="match status" value="1"/>
</dbReference>
<reference evidence="2 3" key="1">
    <citation type="submission" date="2020-02" db="EMBL/GenBank/DDBJ databases">
        <authorList>
            <person name="Li G."/>
        </authorList>
    </citation>
    <scope>NUCLEOTIDE SEQUENCE [LARGE SCALE GENOMIC DNA]</scope>
    <source>
        <strain evidence="2 3">DSM 102029</strain>
    </source>
</reference>
<keyword evidence="3" id="KW-1185">Reference proteome</keyword>
<feature type="domain" description="DUF4440" evidence="1">
    <location>
        <begin position="12"/>
        <end position="108"/>
    </location>
</feature>
<dbReference type="AlphaFoldDB" id="A0A6P1YKK1"/>
<protein>
    <submittedName>
        <fullName evidence="2">DUF4440 domain-containing protein</fullName>
    </submittedName>
</protein>
<sequence length="121" mass="13521">MTRTAKALADELRALEQQLLDPARRADAAFLERILADDFQEIGQSGRRYDKPTVVRELALAPGFEGTRTILDFEARDVQEGVVLAIYTIAETGTLRSSLWRKRGGMWELVFHQGSRPSSSG</sequence>
<proteinExistence type="predicted"/>